<reference evidence="3 4" key="1">
    <citation type="submission" date="2022-07" db="EMBL/GenBank/DDBJ databases">
        <title>Genome-wide signatures of adaptation to extreme environments.</title>
        <authorList>
            <person name="Cho C.H."/>
            <person name="Yoon H.S."/>
        </authorList>
    </citation>
    <scope>NUCLEOTIDE SEQUENCE [LARGE SCALE GENOMIC DNA]</scope>
    <source>
        <strain evidence="3 4">DBV 063 E5</strain>
    </source>
</reference>
<keyword evidence="1" id="KW-0175">Coiled coil</keyword>
<protein>
    <submittedName>
        <fullName evidence="3">Uncharacterized protein</fullName>
    </submittedName>
</protein>
<evidence type="ECO:0000256" key="1">
    <source>
        <dbReference type="SAM" id="Coils"/>
    </source>
</evidence>
<comment type="caution">
    <text evidence="3">The sequence shown here is derived from an EMBL/GenBank/DDBJ whole genome shotgun (WGS) entry which is preliminary data.</text>
</comment>
<proteinExistence type="predicted"/>
<dbReference type="Proteomes" id="UP001301350">
    <property type="component" value="Unassembled WGS sequence"/>
</dbReference>
<name>A0AAV9IWW2_CYACA</name>
<evidence type="ECO:0000256" key="2">
    <source>
        <dbReference type="SAM" id="MobiDB-lite"/>
    </source>
</evidence>
<feature type="coiled-coil region" evidence="1">
    <location>
        <begin position="88"/>
        <end position="115"/>
    </location>
</feature>
<dbReference type="AlphaFoldDB" id="A0AAV9IWW2"/>
<gene>
    <name evidence="3" type="ORF">CDCA_CDCA09G2847</name>
</gene>
<sequence>MSSSSSPVWERDPGESLPSSDVPAPAHASPRRWQRVVSELRRYREAYQLMRDRLLHLQQLWEEQRALQSQAPPPAPVDKENVATVNRLPDASADASTLQEEFRRLEQLVRTLYKQALCLEDLSPDPPPTVLDIRRRLEHWLQAEVCSQPTAAAALGSSMSSDTTTADVFEVPSTADRTTPTRSASHRLQRSWTRRVLEQVPQVWPEPPADTTPPVPDKHHPHHVRVVWPRLLMVCGLSFVTGFLAASTSATKHSSSSP</sequence>
<organism evidence="3 4">
    <name type="scientific">Cyanidium caldarium</name>
    <name type="common">Red alga</name>
    <dbReference type="NCBI Taxonomy" id="2771"/>
    <lineage>
        <taxon>Eukaryota</taxon>
        <taxon>Rhodophyta</taxon>
        <taxon>Bangiophyceae</taxon>
        <taxon>Cyanidiales</taxon>
        <taxon>Cyanidiaceae</taxon>
        <taxon>Cyanidium</taxon>
    </lineage>
</organism>
<feature type="region of interest" description="Disordered" evidence="2">
    <location>
        <begin position="1"/>
        <end position="31"/>
    </location>
</feature>
<evidence type="ECO:0000313" key="4">
    <source>
        <dbReference type="Proteomes" id="UP001301350"/>
    </source>
</evidence>
<keyword evidence="4" id="KW-1185">Reference proteome</keyword>
<dbReference type="EMBL" id="JANCYW010000009">
    <property type="protein sequence ID" value="KAK4536822.1"/>
    <property type="molecule type" value="Genomic_DNA"/>
</dbReference>
<accession>A0AAV9IWW2</accession>
<evidence type="ECO:0000313" key="3">
    <source>
        <dbReference type="EMBL" id="KAK4536822.1"/>
    </source>
</evidence>